<protein>
    <submittedName>
        <fullName evidence="1">Uncharacterized protein</fullName>
    </submittedName>
</protein>
<comment type="caution">
    <text evidence="1">The sequence shown here is derived from an EMBL/GenBank/DDBJ whole genome shotgun (WGS) entry which is preliminary data.</text>
</comment>
<dbReference type="AlphaFoldDB" id="A0A561TAC4"/>
<evidence type="ECO:0000313" key="1">
    <source>
        <dbReference type="EMBL" id="TWF84050.1"/>
    </source>
</evidence>
<dbReference type="Proteomes" id="UP000316603">
    <property type="component" value="Unassembled WGS sequence"/>
</dbReference>
<name>A0A561TAC4_9ACTN</name>
<dbReference type="EMBL" id="VIWV01000001">
    <property type="protein sequence ID" value="TWF84050.1"/>
    <property type="molecule type" value="Genomic_DNA"/>
</dbReference>
<accession>A0A561TAC4</accession>
<proteinExistence type="predicted"/>
<keyword evidence="2" id="KW-1185">Reference proteome</keyword>
<reference evidence="1 2" key="1">
    <citation type="submission" date="2019-06" db="EMBL/GenBank/DDBJ databases">
        <title>Sequencing the genomes of 1000 actinobacteria strains.</title>
        <authorList>
            <person name="Klenk H.-P."/>
        </authorList>
    </citation>
    <scope>NUCLEOTIDE SEQUENCE [LARGE SCALE GENOMIC DNA]</scope>
    <source>
        <strain evidence="1 2">DSM 41695</strain>
    </source>
</reference>
<gene>
    <name evidence="1" type="ORF">FHX78_11984</name>
</gene>
<organism evidence="1 2">
    <name type="scientific">Streptomyces capillispiralis</name>
    <dbReference type="NCBI Taxonomy" id="68182"/>
    <lineage>
        <taxon>Bacteria</taxon>
        <taxon>Bacillati</taxon>
        <taxon>Actinomycetota</taxon>
        <taxon>Actinomycetes</taxon>
        <taxon>Kitasatosporales</taxon>
        <taxon>Streptomycetaceae</taxon>
        <taxon>Streptomyces</taxon>
    </lineage>
</organism>
<sequence>MAVLAVLIPPLMLGVILLLGRYEDLVLPPRPPGTDLPESRLRSLGQ</sequence>
<dbReference type="RefSeq" id="WP_167531684.1">
    <property type="nucleotide sequence ID" value="NZ_BNCE01000008.1"/>
</dbReference>
<evidence type="ECO:0000313" key="2">
    <source>
        <dbReference type="Proteomes" id="UP000316603"/>
    </source>
</evidence>